<dbReference type="InterPro" id="IPR029058">
    <property type="entry name" value="AB_hydrolase_fold"/>
</dbReference>
<keyword evidence="1" id="KW-0378">Hydrolase</keyword>
<feature type="non-terminal residue" evidence="4">
    <location>
        <position position="1"/>
    </location>
</feature>
<gene>
    <name evidence="4" type="ORF">BaRGS_00011737</name>
</gene>
<dbReference type="HAMAP" id="MF_03014">
    <property type="entry name" value="KFase"/>
    <property type="match status" value="1"/>
</dbReference>
<dbReference type="InterPro" id="IPR050300">
    <property type="entry name" value="GDXG_lipolytic_enzyme"/>
</dbReference>
<dbReference type="PANTHER" id="PTHR48081">
    <property type="entry name" value="AB HYDROLASE SUPERFAMILY PROTEIN C4A8.06C"/>
    <property type="match status" value="1"/>
</dbReference>
<evidence type="ECO:0000256" key="2">
    <source>
        <dbReference type="ARBA" id="ARBA00023079"/>
    </source>
</evidence>
<dbReference type="GO" id="GO:0006569">
    <property type="term" value="P:L-tryptophan catabolic process"/>
    <property type="evidence" value="ECO:0007669"/>
    <property type="project" value="UniProtKB-KW"/>
</dbReference>
<dbReference type="Pfam" id="PF20434">
    <property type="entry name" value="BD-FAE"/>
    <property type="match status" value="1"/>
</dbReference>
<keyword evidence="2" id="KW-0823">Tryptophan catabolism</keyword>
<name>A0ABD0LCD0_9CAEN</name>
<sequence length="293" mass="33028">ELDYHYSCSRWSHRMGPQEVMESHVRTTFEGSREAQWCLDVELDVSYGPTERQKLDVYTQKNSAGQKGSPIFVHIHGGYWQEKVITKDNSSFMAIALTAAGATVIVIDYEQCPDVSLDEIVAEVKQALYFVFKLAKERQSSGIYLCGHSAGAHLAALMLMTSFQDDDAFDSELIKGAVLVSGVYDLRPLVKTSINDALKLTEEDAWCFSPANFVRDIARHSSQRDILIVVGECDPPEFRRQSGEFEKSLRDCGLQTRYMDIPDTDHFNVIEKLQSSSYSLTKECLRLMGLNSK</sequence>
<dbReference type="PANTHER" id="PTHR48081:SF33">
    <property type="entry name" value="KYNURENINE FORMAMIDASE"/>
    <property type="match status" value="1"/>
</dbReference>
<dbReference type="EMBL" id="JACVVK020000062">
    <property type="protein sequence ID" value="KAK7497001.1"/>
    <property type="molecule type" value="Genomic_DNA"/>
</dbReference>
<dbReference type="Proteomes" id="UP001519460">
    <property type="component" value="Unassembled WGS sequence"/>
</dbReference>
<accession>A0ABD0LCD0</accession>
<evidence type="ECO:0000259" key="3">
    <source>
        <dbReference type="Pfam" id="PF20434"/>
    </source>
</evidence>
<dbReference type="Gene3D" id="3.40.50.1820">
    <property type="entry name" value="alpha/beta hydrolase"/>
    <property type="match status" value="1"/>
</dbReference>
<evidence type="ECO:0000313" key="4">
    <source>
        <dbReference type="EMBL" id="KAK7497001.1"/>
    </source>
</evidence>
<reference evidence="4 5" key="1">
    <citation type="journal article" date="2023" name="Sci. Data">
        <title>Genome assembly of the Korean intertidal mud-creeper Batillaria attramentaria.</title>
        <authorList>
            <person name="Patra A.K."/>
            <person name="Ho P.T."/>
            <person name="Jun S."/>
            <person name="Lee S.J."/>
            <person name="Kim Y."/>
            <person name="Won Y.J."/>
        </authorList>
    </citation>
    <scope>NUCLEOTIDE SEQUENCE [LARGE SCALE GENOMIC DNA]</scope>
    <source>
        <strain evidence="4">Wonlab-2016</strain>
    </source>
</reference>
<feature type="domain" description="BD-FAE-like" evidence="3">
    <location>
        <begin position="55"/>
        <end position="173"/>
    </location>
</feature>
<proteinExistence type="inferred from homology"/>
<comment type="caution">
    <text evidence="4">The sequence shown here is derived from an EMBL/GenBank/DDBJ whole genome shotgun (WGS) entry which is preliminary data.</text>
</comment>
<dbReference type="SUPFAM" id="SSF53474">
    <property type="entry name" value="alpha/beta-Hydrolases"/>
    <property type="match status" value="1"/>
</dbReference>
<dbReference type="GO" id="GO:0016787">
    <property type="term" value="F:hydrolase activity"/>
    <property type="evidence" value="ECO:0007669"/>
    <property type="project" value="UniProtKB-KW"/>
</dbReference>
<dbReference type="AlphaFoldDB" id="A0ABD0LCD0"/>
<evidence type="ECO:0000256" key="1">
    <source>
        <dbReference type="ARBA" id="ARBA00022801"/>
    </source>
</evidence>
<dbReference type="InterPro" id="IPR049492">
    <property type="entry name" value="BD-FAE-like_dom"/>
</dbReference>
<evidence type="ECO:0000313" key="5">
    <source>
        <dbReference type="Proteomes" id="UP001519460"/>
    </source>
</evidence>
<dbReference type="InterPro" id="IPR027519">
    <property type="entry name" value="KFase_ver/fungi-typ"/>
</dbReference>
<protein>
    <recommendedName>
        <fullName evidence="3">BD-FAE-like domain-containing protein</fullName>
    </recommendedName>
</protein>
<organism evidence="4 5">
    <name type="scientific">Batillaria attramentaria</name>
    <dbReference type="NCBI Taxonomy" id="370345"/>
    <lineage>
        <taxon>Eukaryota</taxon>
        <taxon>Metazoa</taxon>
        <taxon>Spiralia</taxon>
        <taxon>Lophotrochozoa</taxon>
        <taxon>Mollusca</taxon>
        <taxon>Gastropoda</taxon>
        <taxon>Caenogastropoda</taxon>
        <taxon>Sorbeoconcha</taxon>
        <taxon>Cerithioidea</taxon>
        <taxon>Batillariidae</taxon>
        <taxon>Batillaria</taxon>
    </lineage>
</organism>
<keyword evidence="5" id="KW-1185">Reference proteome</keyword>